<gene>
    <name evidence="8" type="ordered locus">Lbys_0634</name>
</gene>
<dbReference type="PANTHER" id="PTHR33508">
    <property type="entry name" value="UPF0056 MEMBRANE PROTEIN YHCE"/>
    <property type="match status" value="1"/>
</dbReference>
<dbReference type="RefSeq" id="WP_013407448.1">
    <property type="nucleotide sequence ID" value="NC_014655.1"/>
</dbReference>
<evidence type="ECO:0000256" key="3">
    <source>
        <dbReference type="ARBA" id="ARBA00022475"/>
    </source>
</evidence>
<dbReference type="OrthoDB" id="978595at2"/>
<evidence type="ECO:0000256" key="2">
    <source>
        <dbReference type="ARBA" id="ARBA00009784"/>
    </source>
</evidence>
<dbReference type="Proteomes" id="UP000007435">
    <property type="component" value="Chromosome"/>
</dbReference>
<feature type="transmembrane region" description="Helical" evidence="7">
    <location>
        <begin position="12"/>
        <end position="35"/>
    </location>
</feature>
<keyword evidence="4 7" id="KW-0812">Transmembrane</keyword>
<dbReference type="eggNOG" id="COG2095">
    <property type="taxonomic scope" value="Bacteria"/>
</dbReference>
<evidence type="ECO:0000256" key="1">
    <source>
        <dbReference type="ARBA" id="ARBA00004651"/>
    </source>
</evidence>
<feature type="transmembrane region" description="Helical" evidence="7">
    <location>
        <begin position="172"/>
        <end position="189"/>
    </location>
</feature>
<evidence type="ECO:0000256" key="4">
    <source>
        <dbReference type="ARBA" id="ARBA00022692"/>
    </source>
</evidence>
<evidence type="ECO:0000313" key="9">
    <source>
        <dbReference type="Proteomes" id="UP000007435"/>
    </source>
</evidence>
<feature type="transmembrane region" description="Helical" evidence="7">
    <location>
        <begin position="140"/>
        <end position="160"/>
    </location>
</feature>
<feature type="transmembrane region" description="Helical" evidence="7">
    <location>
        <begin position="114"/>
        <end position="134"/>
    </location>
</feature>
<dbReference type="KEGG" id="lby:Lbys_0634"/>
<reference evidence="8 9" key="2">
    <citation type="journal article" date="2011" name="Stand. Genomic Sci.">
        <title>Complete genome sequence of Leadbetterella byssophila type strain (4M15).</title>
        <authorList>
            <person name="Abt B."/>
            <person name="Teshima H."/>
            <person name="Lucas S."/>
            <person name="Lapidus A."/>
            <person name="Del Rio T.G."/>
            <person name="Nolan M."/>
            <person name="Tice H."/>
            <person name="Cheng J.F."/>
            <person name="Pitluck S."/>
            <person name="Liolios K."/>
            <person name="Pagani I."/>
            <person name="Ivanova N."/>
            <person name="Mavromatis K."/>
            <person name="Pati A."/>
            <person name="Tapia R."/>
            <person name="Han C."/>
            <person name="Goodwin L."/>
            <person name="Chen A."/>
            <person name="Palaniappan K."/>
            <person name="Land M."/>
            <person name="Hauser L."/>
            <person name="Chang Y.J."/>
            <person name="Jeffries C.D."/>
            <person name="Rohde M."/>
            <person name="Goker M."/>
            <person name="Tindall B.J."/>
            <person name="Detter J.C."/>
            <person name="Woyke T."/>
            <person name="Bristow J."/>
            <person name="Eisen J.A."/>
            <person name="Markowitz V."/>
            <person name="Hugenholtz P."/>
            <person name="Klenk H.P."/>
            <person name="Kyrpides N.C."/>
        </authorList>
    </citation>
    <scope>NUCLEOTIDE SEQUENCE [LARGE SCALE GENOMIC DNA]</scope>
    <source>
        <strain evidence="9">DSM 17132 / JCM 16389 / KACC 11308 / NBRC 106382 / 4M15</strain>
    </source>
</reference>
<evidence type="ECO:0000256" key="7">
    <source>
        <dbReference type="RuleBase" id="RU362048"/>
    </source>
</evidence>
<keyword evidence="3" id="KW-1003">Cell membrane</keyword>
<dbReference type="PANTHER" id="PTHR33508:SF1">
    <property type="entry name" value="UPF0056 MEMBRANE PROTEIN YHCE"/>
    <property type="match status" value="1"/>
</dbReference>
<dbReference type="HOGENOM" id="CLU_079909_1_0_10"/>
<dbReference type="EMBL" id="CP002305">
    <property type="protein sequence ID" value="ADQ16396.1"/>
    <property type="molecule type" value="Genomic_DNA"/>
</dbReference>
<evidence type="ECO:0000256" key="5">
    <source>
        <dbReference type="ARBA" id="ARBA00022989"/>
    </source>
</evidence>
<keyword evidence="9" id="KW-1185">Reference proteome</keyword>
<name>E4RYN4_LEAB4</name>
<proteinExistence type="inferred from homology"/>
<dbReference type="GO" id="GO:0005886">
    <property type="term" value="C:plasma membrane"/>
    <property type="evidence" value="ECO:0007669"/>
    <property type="project" value="UniProtKB-SubCell"/>
</dbReference>
<sequence length="194" mass="21327">MDFFSEFNFKELFSITLILFSVIDILGSIPIILNLRKKIGNVHAERITLISGILMIVYLFVGVKILQLFGVDVESFAVAGALILLIIAFEMILGREIFKHTPSADSKASSIVPLAFPIIAGAGTMTTLISLKAVYHDVNILAGIFINLILIFVVLKSSGWLERKLNPGTVEVLQKVFGLIILAIAIKLIKQNLF</sequence>
<accession>E4RYN4</accession>
<dbReference type="InterPro" id="IPR002771">
    <property type="entry name" value="Multi_antbiot-R_MarC"/>
</dbReference>
<comment type="similarity">
    <text evidence="2 7">Belongs to the UPF0056 (MarC) family.</text>
</comment>
<evidence type="ECO:0000313" key="8">
    <source>
        <dbReference type="EMBL" id="ADQ16396.1"/>
    </source>
</evidence>
<evidence type="ECO:0000256" key="6">
    <source>
        <dbReference type="ARBA" id="ARBA00023136"/>
    </source>
</evidence>
<dbReference type="Pfam" id="PF01914">
    <property type="entry name" value="MarC"/>
    <property type="match status" value="1"/>
</dbReference>
<dbReference type="AlphaFoldDB" id="E4RYN4"/>
<comment type="subcellular location">
    <subcellularLocation>
        <location evidence="7">Cell inner membrane</location>
        <topology evidence="7">Multi-pass membrane protein</topology>
    </subcellularLocation>
    <subcellularLocation>
        <location evidence="1">Cell membrane</location>
        <topology evidence="1">Multi-pass membrane protein</topology>
    </subcellularLocation>
</comment>
<feature type="transmembrane region" description="Helical" evidence="7">
    <location>
        <begin position="47"/>
        <end position="69"/>
    </location>
</feature>
<protein>
    <recommendedName>
        <fullName evidence="7">UPF0056 inner membrane protein</fullName>
    </recommendedName>
</protein>
<feature type="transmembrane region" description="Helical" evidence="7">
    <location>
        <begin position="75"/>
        <end position="93"/>
    </location>
</feature>
<keyword evidence="6 7" id="KW-0472">Membrane</keyword>
<dbReference type="STRING" id="649349.Lbys_0634"/>
<organism evidence="8 9">
    <name type="scientific">Leadbetterella byssophila (strain DSM 17132 / JCM 16389 / KACC 11308 / NBRC 106382 / 4M15)</name>
    <dbReference type="NCBI Taxonomy" id="649349"/>
    <lineage>
        <taxon>Bacteria</taxon>
        <taxon>Pseudomonadati</taxon>
        <taxon>Bacteroidota</taxon>
        <taxon>Cytophagia</taxon>
        <taxon>Cytophagales</taxon>
        <taxon>Leadbetterellaceae</taxon>
        <taxon>Leadbetterella</taxon>
    </lineage>
</organism>
<reference key="1">
    <citation type="submission" date="2010-11" db="EMBL/GenBank/DDBJ databases">
        <title>The complete genome of Leadbetterella byssophila DSM 17132.</title>
        <authorList>
            <consortium name="US DOE Joint Genome Institute (JGI-PGF)"/>
            <person name="Lucas S."/>
            <person name="Copeland A."/>
            <person name="Lapidus A."/>
            <person name="Glavina del Rio T."/>
            <person name="Dalin E."/>
            <person name="Tice H."/>
            <person name="Bruce D."/>
            <person name="Goodwin L."/>
            <person name="Pitluck S."/>
            <person name="Kyrpides N."/>
            <person name="Mavromatis K."/>
            <person name="Ivanova N."/>
            <person name="Teshima H."/>
            <person name="Brettin T."/>
            <person name="Detter J.C."/>
            <person name="Han C."/>
            <person name="Tapia R."/>
            <person name="Land M."/>
            <person name="Hauser L."/>
            <person name="Markowitz V."/>
            <person name="Cheng J.-F."/>
            <person name="Hugenholtz P."/>
            <person name="Woyke T."/>
            <person name="Wu D."/>
            <person name="Tindall B."/>
            <person name="Pomrenke H.G."/>
            <person name="Brambilla E."/>
            <person name="Klenk H.-P."/>
            <person name="Eisen J.A."/>
        </authorList>
    </citation>
    <scope>NUCLEOTIDE SEQUENCE [LARGE SCALE GENOMIC DNA]</scope>
    <source>
        <strain>DSM 17132</strain>
    </source>
</reference>
<keyword evidence="5 7" id="KW-1133">Transmembrane helix</keyword>